<feature type="domain" description="Metallo-beta-lactamase" evidence="1">
    <location>
        <begin position="21"/>
        <end position="201"/>
    </location>
</feature>
<dbReference type="SUPFAM" id="SSF56281">
    <property type="entry name" value="Metallo-hydrolase/oxidoreductase"/>
    <property type="match status" value="1"/>
</dbReference>
<evidence type="ECO:0000313" key="2">
    <source>
        <dbReference type="EMBL" id="OUN45888.1"/>
    </source>
</evidence>
<dbReference type="PANTHER" id="PTHR47619:SF1">
    <property type="entry name" value="EXODEOXYRIBONUCLEASE WALJ"/>
    <property type="match status" value="1"/>
</dbReference>
<gene>
    <name evidence="2" type="ORF">B5G26_02400</name>
</gene>
<accession>A0A1Y3UFF5</accession>
<dbReference type="Pfam" id="PF12706">
    <property type="entry name" value="Lactamase_B_2"/>
    <property type="match status" value="1"/>
</dbReference>
<dbReference type="InterPro" id="IPR036866">
    <property type="entry name" value="RibonucZ/Hydroxyglut_hydro"/>
</dbReference>
<dbReference type="Gene3D" id="3.60.15.10">
    <property type="entry name" value="Ribonuclease Z/Hydroxyacylglutathione hydrolase-like"/>
    <property type="match status" value="1"/>
</dbReference>
<evidence type="ECO:0000313" key="3">
    <source>
        <dbReference type="Proteomes" id="UP000195455"/>
    </source>
</evidence>
<comment type="caution">
    <text evidence="2">The sequence shown here is derived from an EMBL/GenBank/DDBJ whole genome shotgun (WGS) entry which is preliminary data.</text>
</comment>
<keyword evidence="2" id="KW-0378">Hydrolase</keyword>
<proteinExistence type="predicted"/>
<organism evidence="2 3">
    <name type="scientific">Anaerotignum lactatifermentans</name>
    <dbReference type="NCBI Taxonomy" id="160404"/>
    <lineage>
        <taxon>Bacteria</taxon>
        <taxon>Bacillati</taxon>
        <taxon>Bacillota</taxon>
        <taxon>Clostridia</taxon>
        <taxon>Lachnospirales</taxon>
        <taxon>Anaerotignaceae</taxon>
        <taxon>Anaerotignum</taxon>
    </lineage>
</organism>
<dbReference type="SMART" id="SM00849">
    <property type="entry name" value="Lactamase_B"/>
    <property type="match status" value="1"/>
</dbReference>
<dbReference type="GO" id="GO:0016787">
    <property type="term" value="F:hydrolase activity"/>
    <property type="evidence" value="ECO:0007669"/>
    <property type="project" value="UniProtKB-KW"/>
</dbReference>
<dbReference type="PANTHER" id="PTHR47619">
    <property type="entry name" value="METALLO-HYDROLASE YYCJ-RELATED"/>
    <property type="match status" value="1"/>
</dbReference>
<dbReference type="AlphaFoldDB" id="A0A1Y3UFF5"/>
<dbReference type="InterPro" id="IPR052533">
    <property type="entry name" value="WalJ/YycJ-like"/>
</dbReference>
<reference evidence="3" key="1">
    <citation type="submission" date="2017-04" db="EMBL/GenBank/DDBJ databases">
        <title>Function of individual gut microbiota members based on whole genome sequencing of pure cultures obtained from chicken caecum.</title>
        <authorList>
            <person name="Medvecky M."/>
            <person name="Cejkova D."/>
            <person name="Polansky O."/>
            <person name="Karasova D."/>
            <person name="Kubasova T."/>
            <person name="Cizek A."/>
            <person name="Rychlik I."/>
        </authorList>
    </citation>
    <scope>NUCLEOTIDE SEQUENCE [LARGE SCALE GENOMIC DNA]</scope>
    <source>
        <strain evidence="3">An75</strain>
    </source>
</reference>
<dbReference type="InterPro" id="IPR001279">
    <property type="entry name" value="Metallo-B-lactamas"/>
</dbReference>
<protein>
    <submittedName>
        <fullName evidence="2">MBL fold metallo-hydrolase</fullName>
    </submittedName>
</protein>
<name>A0A1Y3UFF5_9FIRM</name>
<sequence length="272" mass="29963">MEYFRKEGNPLDFCTIASGSSGNSIFMGTEHTKILVDAGVSGKRILEGLEKLSLTGDQIDALFITHEHIDHVKGAGVFSRKFDVPIYATMETWDAMEGSLGKIAPRNKRFVYEGEPCVINDLCVKPFAIPHDAAAPVGYSVFAGEKKITVATDIGHVTDTIRENITDSDILLLESNHDEEMVKKGRYPWNLKQRILGERGHLSNRTAGALLAEIMSGKMKHIFLGHLSEENNSPYLAYETVAEILEQNRIKLGGALKMDMAARNSNGAKVTI</sequence>
<dbReference type="Proteomes" id="UP000195455">
    <property type="component" value="Unassembled WGS sequence"/>
</dbReference>
<evidence type="ECO:0000259" key="1">
    <source>
        <dbReference type="SMART" id="SM00849"/>
    </source>
</evidence>
<dbReference type="EMBL" id="NFHM01000001">
    <property type="protein sequence ID" value="OUN45888.1"/>
    <property type="molecule type" value="Genomic_DNA"/>
</dbReference>